<evidence type="ECO:0000313" key="2">
    <source>
        <dbReference type="Proteomes" id="UP000008068"/>
    </source>
</evidence>
<keyword evidence="2" id="KW-1185">Reference proteome</keyword>
<name>G0NLT4_CAEBE</name>
<sequence length="105" mass="12440">MRSVRPDTRVILDINVRRWRLQRIGKNLQLKWGDREKAESLEQRFRRHLKGKLYGFDNVDPEMILVIGKQLGVMMSDEVQKAFEKKHSVSTLAGGMIDSWKWEEE</sequence>
<dbReference type="AlphaFoldDB" id="G0NLT4"/>
<evidence type="ECO:0000313" key="1">
    <source>
        <dbReference type="EMBL" id="EGT33860.1"/>
    </source>
</evidence>
<organism evidence="2">
    <name type="scientific">Caenorhabditis brenneri</name>
    <name type="common">Nematode worm</name>
    <dbReference type="NCBI Taxonomy" id="135651"/>
    <lineage>
        <taxon>Eukaryota</taxon>
        <taxon>Metazoa</taxon>
        <taxon>Ecdysozoa</taxon>
        <taxon>Nematoda</taxon>
        <taxon>Chromadorea</taxon>
        <taxon>Rhabditida</taxon>
        <taxon>Rhabditina</taxon>
        <taxon>Rhabditomorpha</taxon>
        <taxon>Rhabditoidea</taxon>
        <taxon>Rhabditidae</taxon>
        <taxon>Peloderinae</taxon>
        <taxon>Caenorhabditis</taxon>
    </lineage>
</organism>
<reference evidence="2" key="1">
    <citation type="submission" date="2011-07" db="EMBL/GenBank/DDBJ databases">
        <authorList>
            <consortium name="Caenorhabditis brenneri Sequencing and Analysis Consortium"/>
            <person name="Wilson R.K."/>
        </authorList>
    </citation>
    <scope>NUCLEOTIDE SEQUENCE [LARGE SCALE GENOMIC DNA]</scope>
    <source>
        <strain evidence="2">PB2801</strain>
    </source>
</reference>
<accession>G0NLT4</accession>
<dbReference type="Proteomes" id="UP000008068">
    <property type="component" value="Unassembled WGS sequence"/>
</dbReference>
<dbReference type="InParanoid" id="G0NLT4"/>
<proteinExistence type="predicted"/>
<gene>
    <name evidence="1" type="ORF">CAEBREN_08409</name>
</gene>
<dbReference type="EMBL" id="GL379907">
    <property type="protein sequence ID" value="EGT33860.1"/>
    <property type="molecule type" value="Genomic_DNA"/>
</dbReference>
<dbReference type="HOGENOM" id="CLU_2238972_0_0_1"/>
<protein>
    <submittedName>
        <fullName evidence="1">Uncharacterized protein</fullName>
    </submittedName>
</protein>